<protein>
    <recommendedName>
        <fullName evidence="2">Thioredoxin-like fold domain-containing protein</fullName>
    </recommendedName>
</protein>
<keyword evidence="1" id="KW-0812">Transmembrane</keyword>
<organism evidence="3 4">
    <name type="scientific">candidate division WS6 bacterium OLB20</name>
    <dbReference type="NCBI Taxonomy" id="1617426"/>
    <lineage>
        <taxon>Bacteria</taxon>
        <taxon>Candidatus Dojkabacteria</taxon>
    </lineage>
</organism>
<name>A0A136LZ28_9BACT</name>
<dbReference type="InterPro" id="IPR036249">
    <property type="entry name" value="Thioredoxin-like_sf"/>
</dbReference>
<sequence length="294" mass="33119">MNRPMIQLGRYRFLLNTDSKRYALVILFLLTLIITVTVLALLWFGGYYSRGYTCSADERFSRDCVLTIAADLELDTAQFTECLEDRKFSEQITQFQSQAQTIGIEEIPTVFFGTGNDRLTGFLVPGGLTTSRMSALLEEEFTELEDLQAYVLSGLSTDLDRLETSLLTLYTSPSGGGLSAEDARIKVREITAPDRERLRQAALLREYPLETGPFVGQGAITAVVFANYECARCREYMQTQLPLLEYGARNGGFRYVFRDIVREPYENAGFLANAAHCAGDQGQFFSFHARLFQQ</sequence>
<proteinExistence type="predicted"/>
<feature type="domain" description="Thioredoxin-like fold" evidence="2">
    <location>
        <begin position="221"/>
        <end position="294"/>
    </location>
</feature>
<gene>
    <name evidence="3" type="ORF">TR69_WS6001000925</name>
</gene>
<comment type="caution">
    <text evidence="3">The sequence shown here is derived from an EMBL/GenBank/DDBJ whole genome shotgun (WGS) entry which is preliminary data.</text>
</comment>
<dbReference type="Proteomes" id="UP000070457">
    <property type="component" value="Unassembled WGS sequence"/>
</dbReference>
<dbReference type="EMBL" id="JYNZ01000003">
    <property type="protein sequence ID" value="KXK26902.1"/>
    <property type="molecule type" value="Genomic_DNA"/>
</dbReference>
<keyword evidence="1" id="KW-0472">Membrane</keyword>
<evidence type="ECO:0000256" key="1">
    <source>
        <dbReference type="SAM" id="Phobius"/>
    </source>
</evidence>
<feature type="transmembrane region" description="Helical" evidence="1">
    <location>
        <begin position="21"/>
        <end position="44"/>
    </location>
</feature>
<evidence type="ECO:0000313" key="4">
    <source>
        <dbReference type="Proteomes" id="UP000070457"/>
    </source>
</evidence>
<evidence type="ECO:0000259" key="2">
    <source>
        <dbReference type="Pfam" id="PF13462"/>
    </source>
</evidence>
<reference evidence="3 4" key="1">
    <citation type="submission" date="2015-02" db="EMBL/GenBank/DDBJ databases">
        <title>Improved understanding of the partial-nitritation anammox process through 23 genomes representing the majority of the microbial community.</title>
        <authorList>
            <person name="Speth D.R."/>
            <person name="In T Zandt M."/>
            <person name="Guerrero Cruz S."/>
            <person name="Jetten M.S."/>
            <person name="Dutilh B.E."/>
        </authorList>
    </citation>
    <scope>NUCLEOTIDE SEQUENCE [LARGE SCALE GENOMIC DNA]</scope>
    <source>
        <strain evidence="3">OLB20</strain>
    </source>
</reference>
<dbReference type="STRING" id="1617426.TR69_WS6001000925"/>
<dbReference type="Gene3D" id="3.40.30.10">
    <property type="entry name" value="Glutaredoxin"/>
    <property type="match status" value="2"/>
</dbReference>
<evidence type="ECO:0000313" key="3">
    <source>
        <dbReference type="EMBL" id="KXK26902.1"/>
    </source>
</evidence>
<dbReference type="Pfam" id="PF13462">
    <property type="entry name" value="Thioredoxin_4"/>
    <property type="match status" value="1"/>
</dbReference>
<keyword evidence="1" id="KW-1133">Transmembrane helix</keyword>
<dbReference type="AlphaFoldDB" id="A0A136LZ28"/>
<dbReference type="InterPro" id="IPR012336">
    <property type="entry name" value="Thioredoxin-like_fold"/>
</dbReference>
<dbReference type="SUPFAM" id="SSF52833">
    <property type="entry name" value="Thioredoxin-like"/>
    <property type="match status" value="1"/>
</dbReference>
<accession>A0A136LZ28</accession>